<gene>
    <name evidence="1" type="ORF">JYA64_12220</name>
</gene>
<comment type="caution">
    <text evidence="1">The sequence shown here is derived from an EMBL/GenBank/DDBJ whole genome shotgun (WGS) entry which is preliminary data.</text>
</comment>
<dbReference type="EMBL" id="JAFHKS010000043">
    <property type="protein sequence ID" value="MBN3546064.1"/>
    <property type="molecule type" value="Genomic_DNA"/>
</dbReference>
<accession>A0ABS2ZHI3</accession>
<reference evidence="1 2" key="1">
    <citation type="submission" date="2021-01" db="EMBL/GenBank/DDBJ databases">
        <title>Genome Sequencing of Type Strains.</title>
        <authorList>
            <person name="Lemaire J.F."/>
            <person name="Inderbitzin P."/>
            <person name="Collins S.B."/>
            <person name="Wespe N."/>
            <person name="Knight-Connoni V."/>
        </authorList>
    </citation>
    <scope>NUCLEOTIDE SEQUENCE [LARGE SCALE GENOMIC DNA]</scope>
    <source>
        <strain evidence="1 2">DSM 14730</strain>
    </source>
</reference>
<proteinExistence type="predicted"/>
<name>A0ABS2ZHI3_9BACL</name>
<evidence type="ECO:0000313" key="2">
    <source>
        <dbReference type="Proteomes" id="UP001319060"/>
    </source>
</evidence>
<sequence length="369" mass="40433">MGNNHKHLQDECIRVQKVYDWVTDALNVRKTVSFTPEQIAAIEDALDDPSRRPVRIVTKVPKTPPAFPLSNETNDACAEHFLCEQVGEKRNVTVALNGGFTEAQLVDLLFTTDIKVQVVDRNGVIVTEMLVNASVFESFVLCYPDGTDLYCRITKILSRVPSGTVLLNSPAPTSFPIDITFCVDIQVEAEVKLEVLAKFCSPRENDLNAEESGGEYCPEVVFPQQCPDIYPRPGCLCRASGEASGLTNEDDGATETGRAGVIVNLCPNDQLSGSKFRFTLNETGYTATEFTQDTLCCDEYHGGLKLTVSGRGTMDSSGEHYDFNLALVQTTDGNQFEVELIKKGKKVFSTGVVSADTGEISVENCLQHH</sequence>
<evidence type="ECO:0000313" key="1">
    <source>
        <dbReference type="EMBL" id="MBN3546064.1"/>
    </source>
</evidence>
<dbReference type="RefSeq" id="WP_188402881.1">
    <property type="nucleotide sequence ID" value="NZ_BMCE01000002.1"/>
</dbReference>
<organism evidence="1 2">
    <name type="scientific">Fictibacillus barbaricus</name>
    <dbReference type="NCBI Taxonomy" id="182136"/>
    <lineage>
        <taxon>Bacteria</taxon>
        <taxon>Bacillati</taxon>
        <taxon>Bacillota</taxon>
        <taxon>Bacilli</taxon>
        <taxon>Bacillales</taxon>
        <taxon>Fictibacillaceae</taxon>
        <taxon>Fictibacillus</taxon>
    </lineage>
</organism>
<keyword evidence="2" id="KW-1185">Reference proteome</keyword>
<protein>
    <submittedName>
        <fullName evidence="1">Uncharacterized protein</fullName>
    </submittedName>
</protein>
<dbReference type="Proteomes" id="UP001319060">
    <property type="component" value="Unassembled WGS sequence"/>
</dbReference>